<sequence length="121" mass="14021">MLFFYLTIIFTAENPKVEQNSLYNQVNSSVKGLNVLLKEKGDLLEGFEKKMSRIESEIIQNGEISEHESNELEEINEQLDAFHESLKSMKATVHQMQEYMDILERENSASEEKSNSESKEE</sequence>
<organism evidence="2 3">
    <name type="scientific">Pseudoloma neurophilia</name>
    <dbReference type="NCBI Taxonomy" id="146866"/>
    <lineage>
        <taxon>Eukaryota</taxon>
        <taxon>Fungi</taxon>
        <taxon>Fungi incertae sedis</taxon>
        <taxon>Microsporidia</taxon>
        <taxon>Pseudoloma</taxon>
    </lineage>
</organism>
<reference evidence="2 3" key="1">
    <citation type="submission" date="2015-07" db="EMBL/GenBank/DDBJ databases">
        <title>The genome of Pseudoloma neurophilia, a relevant intracellular parasite of the zebrafish.</title>
        <authorList>
            <person name="Ndikumana S."/>
            <person name="Pelin A."/>
            <person name="Sanders J."/>
            <person name="Corradi N."/>
        </authorList>
    </citation>
    <scope>NUCLEOTIDE SEQUENCE [LARGE SCALE GENOMIC DNA]</scope>
    <source>
        <strain evidence="2 3">MK1</strain>
    </source>
</reference>
<dbReference type="AlphaFoldDB" id="A0A0R0M7A5"/>
<proteinExistence type="predicted"/>
<protein>
    <submittedName>
        <fullName evidence="2">Uncharacterized protein</fullName>
    </submittedName>
</protein>
<dbReference type="EMBL" id="LGUB01000001">
    <property type="protein sequence ID" value="KRH95279.1"/>
    <property type="molecule type" value="Genomic_DNA"/>
</dbReference>
<dbReference type="Proteomes" id="UP000051530">
    <property type="component" value="Unassembled WGS sequence"/>
</dbReference>
<keyword evidence="3" id="KW-1185">Reference proteome</keyword>
<evidence type="ECO:0000313" key="2">
    <source>
        <dbReference type="EMBL" id="KRH95279.1"/>
    </source>
</evidence>
<comment type="caution">
    <text evidence="2">The sequence shown here is derived from an EMBL/GenBank/DDBJ whole genome shotgun (WGS) entry which is preliminary data.</text>
</comment>
<gene>
    <name evidence="2" type="ORF">M153_10004264</name>
</gene>
<evidence type="ECO:0000313" key="3">
    <source>
        <dbReference type="Proteomes" id="UP000051530"/>
    </source>
</evidence>
<evidence type="ECO:0000256" key="1">
    <source>
        <dbReference type="SAM" id="MobiDB-lite"/>
    </source>
</evidence>
<dbReference type="VEuPathDB" id="MicrosporidiaDB:M153_10004264"/>
<feature type="region of interest" description="Disordered" evidence="1">
    <location>
        <begin position="102"/>
        <end position="121"/>
    </location>
</feature>
<name>A0A0R0M7A5_9MICR</name>
<accession>A0A0R0M7A5</accession>